<gene>
    <name evidence="1" type="ORF">C2L65_26865</name>
</gene>
<dbReference type="EMBL" id="CP026112">
    <property type="protein sequence ID" value="AUT63170.1"/>
    <property type="molecule type" value="Genomic_DNA"/>
</dbReference>
<evidence type="ECO:0000313" key="1">
    <source>
        <dbReference type="EMBL" id="AUT63170.1"/>
    </source>
</evidence>
<dbReference type="Proteomes" id="UP000243502">
    <property type="component" value="Chromosome 2"/>
</dbReference>
<reference evidence="1 2" key="1">
    <citation type="submission" date="2018-01" db="EMBL/GenBank/DDBJ databases">
        <title>Species boundaries and ecological features among Paraburkholderia terrae DSMZ17804T, P. hospita DSMZ17164T and P. caribensis DSMZ13236T.</title>
        <authorList>
            <person name="Pratama A.A."/>
        </authorList>
    </citation>
    <scope>NUCLEOTIDE SEQUENCE [LARGE SCALE GENOMIC DNA]</scope>
    <source>
        <strain evidence="1 2">DSM 17804</strain>
    </source>
</reference>
<sequence length="65" mass="6512">MTAGEPGDLQGQGTYDTEGLCERQIVELIAGGVPDRALPANGTSGSGSTVLDFTRTTASVANSLG</sequence>
<dbReference type="AlphaFoldDB" id="A0A2I8EUK8"/>
<name>A0A2I8EUK8_9BURK</name>
<protein>
    <submittedName>
        <fullName evidence="1">Uncharacterized protein</fullName>
    </submittedName>
</protein>
<organism evidence="1 2">
    <name type="scientific">Paraburkholderia terrae</name>
    <dbReference type="NCBI Taxonomy" id="311230"/>
    <lineage>
        <taxon>Bacteria</taxon>
        <taxon>Pseudomonadati</taxon>
        <taxon>Pseudomonadota</taxon>
        <taxon>Betaproteobacteria</taxon>
        <taxon>Burkholderiales</taxon>
        <taxon>Burkholderiaceae</taxon>
        <taxon>Paraburkholderia</taxon>
    </lineage>
</organism>
<accession>A0A2I8EUK8</accession>
<proteinExistence type="predicted"/>
<dbReference type="KEGG" id="pter:C2L65_26865"/>
<evidence type="ECO:0000313" key="2">
    <source>
        <dbReference type="Proteomes" id="UP000243502"/>
    </source>
</evidence>